<dbReference type="Proteomes" id="UP000319374">
    <property type="component" value="Chromosome"/>
</dbReference>
<sequence>MKRLFVLLSAALGLSAGAGACGSAEPDPYRFDGSISRDVLDRYLSRAVTMSEFLTVDPYCNDGTYPDKEADVEFIRNTGAKFIGRAIYRWGDEKTLAEPGFWAGAEALIDRVHAFDPDVIFQAATFEAVYREVGEVPVPAWAFEALGLPVEERCFDYAQMLDPGGKYVDQWGPGASVPDITRVETQLWFMFLIGSYVDIGVEAVHLGQVYLIGMNDRGWQTWDSFLKKVRARVCPRARRHFVLFDAHTGSRGMMVGDRSLIDFNSFPLRIKEVPEKPMECVLEAGHIDAVYGKSPGCVTPSGWRCDALPYLVEFDNFGVSDHPGEADLSDHYVWGYDEITWFYLQEPDARRAWLRYAYGWLRENDPNGHLEMPGARVVSATAGGPAFLCRAVAKSDRVPYGMGIEETIRELWLGK</sequence>
<name>A0A4Y1WZT3_9BACT</name>
<proteinExistence type="predicted"/>
<feature type="chain" id="PRO_5021499824" description="DUF3863 domain-containing protein" evidence="1">
    <location>
        <begin position="21"/>
        <end position="415"/>
    </location>
</feature>
<gene>
    <name evidence="2" type="ORF">A5CPEGH6_11690</name>
</gene>
<dbReference type="AlphaFoldDB" id="A0A4Y1WZT3"/>
<organism evidence="2 3">
    <name type="scientific">Alistipes dispar</name>
    <dbReference type="NCBI Taxonomy" id="2585119"/>
    <lineage>
        <taxon>Bacteria</taxon>
        <taxon>Pseudomonadati</taxon>
        <taxon>Bacteroidota</taxon>
        <taxon>Bacteroidia</taxon>
        <taxon>Bacteroidales</taxon>
        <taxon>Rikenellaceae</taxon>
        <taxon>Alistipes</taxon>
    </lineage>
</organism>
<keyword evidence="1" id="KW-0732">Signal</keyword>
<evidence type="ECO:0008006" key="4">
    <source>
        <dbReference type="Google" id="ProtNLM"/>
    </source>
</evidence>
<dbReference type="EMBL" id="AP019736">
    <property type="protein sequence ID" value="BBL06531.1"/>
    <property type="molecule type" value="Genomic_DNA"/>
</dbReference>
<feature type="signal peptide" evidence="1">
    <location>
        <begin position="1"/>
        <end position="20"/>
    </location>
</feature>
<evidence type="ECO:0000313" key="2">
    <source>
        <dbReference type="EMBL" id="BBL06531.1"/>
    </source>
</evidence>
<dbReference type="RefSeq" id="WP_232522948.1">
    <property type="nucleotide sequence ID" value="NZ_AP019736.1"/>
</dbReference>
<protein>
    <recommendedName>
        <fullName evidence="4">DUF3863 domain-containing protein</fullName>
    </recommendedName>
</protein>
<evidence type="ECO:0000313" key="3">
    <source>
        <dbReference type="Proteomes" id="UP000319374"/>
    </source>
</evidence>
<dbReference type="GeneID" id="98673146"/>
<dbReference type="PROSITE" id="PS51257">
    <property type="entry name" value="PROKAR_LIPOPROTEIN"/>
    <property type="match status" value="1"/>
</dbReference>
<keyword evidence="3" id="KW-1185">Reference proteome</keyword>
<evidence type="ECO:0000256" key="1">
    <source>
        <dbReference type="SAM" id="SignalP"/>
    </source>
</evidence>
<accession>A0A4Y1WZT3</accession>
<dbReference type="KEGG" id="ada:A5CPEGH6_11690"/>
<reference evidence="3" key="1">
    <citation type="submission" date="2019-06" db="EMBL/GenBank/DDBJ databases">
        <title>Alistipes onderdonkii subsp. vulgaris subsp. nov., Alistipes dispar sp. nov. and Alistipes communis sp. nov., isolated from human faeces, and creation of Alistipes onderdonkii subsp. onderdonkii subsp. nov.</title>
        <authorList>
            <person name="Sakamoto M."/>
            <person name="Ikeyama N."/>
            <person name="Ogata Y."/>
            <person name="Suda W."/>
            <person name="Iino T."/>
            <person name="Hattori M."/>
            <person name="Ohkuma M."/>
        </authorList>
    </citation>
    <scope>NUCLEOTIDE SEQUENCE [LARGE SCALE GENOMIC DNA]</scope>
    <source>
        <strain evidence="3">5CPEGH6</strain>
    </source>
</reference>